<organism evidence="2 3">
    <name type="scientific">Halorubrum alkaliphilum</name>
    <dbReference type="NCBI Taxonomy" id="261290"/>
    <lineage>
        <taxon>Archaea</taxon>
        <taxon>Methanobacteriati</taxon>
        <taxon>Methanobacteriota</taxon>
        <taxon>Stenosarchaea group</taxon>
        <taxon>Halobacteria</taxon>
        <taxon>Halobacteriales</taxon>
        <taxon>Haloferacaceae</taxon>
        <taxon>Halorubrum</taxon>
    </lineage>
</organism>
<evidence type="ECO:0000256" key="1">
    <source>
        <dbReference type="SAM" id="MobiDB-lite"/>
    </source>
</evidence>
<dbReference type="RefSeq" id="WP_209486556.1">
    <property type="nucleotide sequence ID" value="NZ_JAGGKQ010000024.1"/>
</dbReference>
<evidence type="ECO:0000313" key="2">
    <source>
        <dbReference type="EMBL" id="MBP1923546.1"/>
    </source>
</evidence>
<feature type="compositionally biased region" description="Acidic residues" evidence="1">
    <location>
        <begin position="34"/>
        <end position="50"/>
    </location>
</feature>
<feature type="region of interest" description="Disordered" evidence="1">
    <location>
        <begin position="12"/>
        <end position="117"/>
    </location>
</feature>
<sequence>MGLLTRLREWFAGLLGGPGPDDADDADGPVPETGDNDGSVEEPGEGDGDGGLDPTAVTETRSDATDDAVDALRNVRESGPAADADGDDPDETGEDDPIDRDGMDGPEPDPPGDDAKD</sequence>
<dbReference type="AlphaFoldDB" id="A0A8T4GH52"/>
<proteinExistence type="predicted"/>
<dbReference type="Proteomes" id="UP000823588">
    <property type="component" value="Unassembled WGS sequence"/>
</dbReference>
<keyword evidence="3" id="KW-1185">Reference proteome</keyword>
<feature type="compositionally biased region" description="Acidic residues" evidence="1">
    <location>
        <begin position="84"/>
        <end position="117"/>
    </location>
</feature>
<reference evidence="2" key="1">
    <citation type="submission" date="2021-03" db="EMBL/GenBank/DDBJ databases">
        <title>Genomic Encyclopedia of Type Strains, Phase IV (KMG-IV): sequencing the most valuable type-strain genomes for metagenomic binning, comparative biology and taxonomic classification.</title>
        <authorList>
            <person name="Goeker M."/>
        </authorList>
    </citation>
    <scope>NUCLEOTIDE SEQUENCE</scope>
    <source>
        <strain evidence="2">DSM 23564</strain>
    </source>
</reference>
<protein>
    <submittedName>
        <fullName evidence="2">Uncharacterized protein</fullName>
    </submittedName>
</protein>
<accession>A0A8T4GH52</accession>
<evidence type="ECO:0000313" key="3">
    <source>
        <dbReference type="Proteomes" id="UP000823588"/>
    </source>
</evidence>
<name>A0A8T4GH52_9EURY</name>
<dbReference type="EMBL" id="JAGGKQ010000024">
    <property type="protein sequence ID" value="MBP1923546.1"/>
    <property type="molecule type" value="Genomic_DNA"/>
</dbReference>
<comment type="caution">
    <text evidence="2">The sequence shown here is derived from an EMBL/GenBank/DDBJ whole genome shotgun (WGS) entry which is preliminary data.</text>
</comment>
<gene>
    <name evidence="2" type="ORF">J2751_002589</name>
</gene>